<dbReference type="AlphaFoldDB" id="A0AA88Y787"/>
<dbReference type="EMBL" id="VSWD01000010">
    <property type="protein sequence ID" value="KAK3090736.1"/>
    <property type="molecule type" value="Genomic_DNA"/>
</dbReference>
<protein>
    <submittedName>
        <fullName evidence="1">Uncharacterized protein</fullName>
    </submittedName>
</protein>
<evidence type="ECO:0000313" key="2">
    <source>
        <dbReference type="Proteomes" id="UP001186944"/>
    </source>
</evidence>
<accession>A0AA88Y787</accession>
<dbReference type="Proteomes" id="UP001186944">
    <property type="component" value="Unassembled WGS sequence"/>
</dbReference>
<reference evidence="1" key="1">
    <citation type="submission" date="2019-08" db="EMBL/GenBank/DDBJ databases">
        <title>The improved chromosome-level genome for the pearl oyster Pinctada fucata martensii using PacBio sequencing and Hi-C.</title>
        <authorList>
            <person name="Zheng Z."/>
        </authorList>
    </citation>
    <scope>NUCLEOTIDE SEQUENCE</scope>
    <source>
        <strain evidence="1">ZZ-2019</strain>
        <tissue evidence="1">Adductor muscle</tissue>
    </source>
</reference>
<comment type="caution">
    <text evidence="1">The sequence shown here is derived from an EMBL/GenBank/DDBJ whole genome shotgun (WGS) entry which is preliminary data.</text>
</comment>
<evidence type="ECO:0000313" key="1">
    <source>
        <dbReference type="EMBL" id="KAK3090736.1"/>
    </source>
</evidence>
<proteinExistence type="predicted"/>
<gene>
    <name evidence="1" type="ORF">FSP39_014180</name>
</gene>
<keyword evidence="2" id="KW-1185">Reference proteome</keyword>
<sequence>MQSTVGSFTLNTPFQPARFIQVAFSNQGTPTNFRSHGETTFNSRKYESDVIFTHSDKITSGSITSKSPVQGWEETVITFNRDGTSDNFKASGEIRYSDKKIEGSLTHEFKKDDVNTVATLSSPFTDIVVFKLNQNTRPKGFVTDTEFSVGNDNSWKSHTLYKFRRGNLKFESDVELIMTGEKNTFILDAEHKGHFTDFTSKASGSFNNEKASASLQYSGDKWENVNAAAKLELPVQDYEKLEFVLTNKKNGLTHKMDMDVQYATNKKISSKSSLTVNLPSVLGTLEVTTPIQGFSSMDMSMSHSESNVQYKSEMKVTVENEPLYQVTSTLDKRTYLGEISALRKDKKVFSMKYDEKKERRELTTMVTYNDTMTVTMGTGCQEPMAQIVVSASSSVNTKLPLNWNVKLATPYTEDFTATLQHSESGKEYSTEVDGQFGFSTINAKSIIGKDMVTVNTAITFSSPAMESFAFTFTNGNNGGEYVTEAEGTYGAKTMRLKSTNTINFPSIDSSTQFTSPFTEDLDITITNDKRRKAYITTAAGTYGDMVSKVTSNIEVNLPSLSAMVTVSNTHPHSDFSTIKISFKHDGEWEDMKTTVSVNTDKHDPILAETRFKYSGQTEVEASAKFTSGIRGAENLGFSLTNTKQSDAYIAHADVTMDSSRQIVWDSTYKFIQRSKDDMDSDIKVIISTPFQKFSSGKYMATYKKQGLNTRSSEYLEYNGKDYVDYSSIVNLDPAGEFYTISYDYRAPRPMEFVVNVRPSYLEGSANLNWNKLDCKQ</sequence>
<name>A0AA88Y787_PINIB</name>
<organism evidence="1 2">
    <name type="scientific">Pinctada imbricata</name>
    <name type="common">Atlantic pearl-oyster</name>
    <name type="synonym">Pinctada martensii</name>
    <dbReference type="NCBI Taxonomy" id="66713"/>
    <lineage>
        <taxon>Eukaryota</taxon>
        <taxon>Metazoa</taxon>
        <taxon>Spiralia</taxon>
        <taxon>Lophotrochozoa</taxon>
        <taxon>Mollusca</taxon>
        <taxon>Bivalvia</taxon>
        <taxon>Autobranchia</taxon>
        <taxon>Pteriomorphia</taxon>
        <taxon>Pterioida</taxon>
        <taxon>Pterioidea</taxon>
        <taxon>Pteriidae</taxon>
        <taxon>Pinctada</taxon>
    </lineage>
</organism>